<organism evidence="3 4">
    <name type="scientific">Mucilaginibacter hurinus</name>
    <dbReference type="NCBI Taxonomy" id="2201324"/>
    <lineage>
        <taxon>Bacteria</taxon>
        <taxon>Pseudomonadati</taxon>
        <taxon>Bacteroidota</taxon>
        <taxon>Sphingobacteriia</taxon>
        <taxon>Sphingobacteriales</taxon>
        <taxon>Sphingobacteriaceae</taxon>
        <taxon>Mucilaginibacter</taxon>
    </lineage>
</organism>
<evidence type="ECO:0008006" key="5">
    <source>
        <dbReference type="Google" id="ProtNLM"/>
    </source>
</evidence>
<reference evidence="3 4" key="1">
    <citation type="submission" date="2018-05" db="EMBL/GenBank/DDBJ databases">
        <title>Mucilaginibacter hurinus sp. nov., isolated from briquette warehouse soil.</title>
        <authorList>
            <person name="Choi L."/>
        </authorList>
    </citation>
    <scope>NUCLEOTIDE SEQUENCE [LARGE SCALE GENOMIC DNA]</scope>
    <source>
        <strain evidence="3 4">ZR32</strain>
    </source>
</reference>
<evidence type="ECO:0000313" key="3">
    <source>
        <dbReference type="EMBL" id="RCH55782.1"/>
    </source>
</evidence>
<evidence type="ECO:0000313" key="4">
    <source>
        <dbReference type="Proteomes" id="UP000253209"/>
    </source>
</evidence>
<dbReference type="Pfam" id="PF01841">
    <property type="entry name" value="Transglut_core"/>
    <property type="match status" value="1"/>
</dbReference>
<dbReference type="EMBL" id="QGDC01000002">
    <property type="protein sequence ID" value="RCH55782.1"/>
    <property type="molecule type" value="Genomic_DNA"/>
</dbReference>
<sequence length="663" mass="76778">MAQPSIIIKMENWLKRCGIIMINFYLLRMNKAGRLLLLFCFVVNTLQAQDIETLRKQYPDEKAVMLNRVLEYTIEIKNGVPYVESRELEQIQYLLGTATAFMGRHSFFHSYFEEVISYDAYTRTPDDKKLKVTNFQTNSNEARSVFYNDTKETTFQFPSVVPGAVGNLNVAWINKDPHLLSPFYFTTYIPTINSELRITASKDINLKYHLLGIDTSKIIVKVEAGKRGGKVYTFQSKNSTAERSYNDAPGYAYYLPHVIFYIDSYKDKGVTVPYLSNADDLYRLNYSYIKAMEPKPGTGVKEVVDSLIKGLTTDEEKARSIYSWVQRNIKYVAFEDGMGGFIPRPAELVCKRRFGDCKDMSSIMTEMLKTAGLKTYFTWIGTRRLPYKYSKMPLPMVSNHMICTVDINGKLIFLDGTDPTCVFGIPSSHLQDKEAMISINENEYKIVTVPTVEKEKNTLTDTTWLEITAAGIKGKIRKHLTGYFATDMHGKLIYRNKKNMQQYLRDDFERGSNKFQLEAFDIDERDAGAVTMVADFLLPDYIKKHGDEYYLNLNLFKFFQNEQIDHPKRKIPVENDFNFLKKYVTLLRVPDGYKISYMPPGKSYRNSIWGFNLKYEQKDNWVILTQEYDNNTLLLANTGFSDWNKVLENLYPLYKETLSLTKI</sequence>
<evidence type="ECO:0000259" key="1">
    <source>
        <dbReference type="Pfam" id="PF01841"/>
    </source>
</evidence>
<dbReference type="Proteomes" id="UP000253209">
    <property type="component" value="Unassembled WGS sequence"/>
</dbReference>
<comment type="caution">
    <text evidence="3">The sequence shown here is derived from an EMBL/GenBank/DDBJ whole genome shotgun (WGS) entry which is preliminary data.</text>
</comment>
<protein>
    <recommendedName>
        <fullName evidence="5">DUF3857 domain-containing protein</fullName>
    </recommendedName>
</protein>
<feature type="domain" description="DUF3857" evidence="2">
    <location>
        <begin position="108"/>
        <end position="240"/>
    </location>
</feature>
<dbReference type="Pfam" id="PF12969">
    <property type="entry name" value="DUF3857"/>
    <property type="match status" value="1"/>
</dbReference>
<dbReference type="InterPro" id="IPR002931">
    <property type="entry name" value="Transglutaminase-like"/>
</dbReference>
<dbReference type="SUPFAM" id="SSF54001">
    <property type="entry name" value="Cysteine proteinases"/>
    <property type="match status" value="1"/>
</dbReference>
<gene>
    <name evidence="3" type="ORF">DJ568_03235</name>
</gene>
<dbReference type="Gene3D" id="2.60.120.1130">
    <property type="match status" value="1"/>
</dbReference>
<accession>A0A367GQR0</accession>
<evidence type="ECO:0000259" key="2">
    <source>
        <dbReference type="Pfam" id="PF12969"/>
    </source>
</evidence>
<feature type="domain" description="Transglutaminase-like" evidence="1">
    <location>
        <begin position="302"/>
        <end position="375"/>
    </location>
</feature>
<proteinExistence type="predicted"/>
<dbReference type="AlphaFoldDB" id="A0A367GQR0"/>
<keyword evidence="4" id="KW-1185">Reference proteome</keyword>
<dbReference type="Gene3D" id="2.60.40.3140">
    <property type="match status" value="1"/>
</dbReference>
<name>A0A367GQR0_9SPHI</name>
<dbReference type="InterPro" id="IPR024618">
    <property type="entry name" value="DUF3857"/>
</dbReference>
<dbReference type="Gene3D" id="3.10.620.30">
    <property type="match status" value="1"/>
</dbReference>
<dbReference type="InterPro" id="IPR038765">
    <property type="entry name" value="Papain-like_cys_pep_sf"/>
</dbReference>